<keyword evidence="11" id="KW-1185">Reference proteome</keyword>
<dbReference type="GO" id="GO:0032259">
    <property type="term" value="P:methylation"/>
    <property type="evidence" value="ECO:0007669"/>
    <property type="project" value="UniProtKB-KW"/>
</dbReference>
<evidence type="ECO:0000256" key="3">
    <source>
        <dbReference type="ARBA" id="ARBA00011890"/>
    </source>
</evidence>
<evidence type="ECO:0000256" key="2">
    <source>
        <dbReference type="ARBA" id="ARBA00005369"/>
    </source>
</evidence>
<evidence type="ECO:0000313" key="10">
    <source>
        <dbReference type="EMBL" id="TFI56793.1"/>
    </source>
</evidence>
<dbReference type="Proteomes" id="UP000298213">
    <property type="component" value="Unassembled WGS sequence"/>
</dbReference>
<protein>
    <recommendedName>
        <fullName evidence="4 9">Protein-L-isoaspartate O-methyltransferase</fullName>
        <ecNumber evidence="3 9">2.1.1.77</ecNumber>
    </recommendedName>
</protein>
<evidence type="ECO:0000256" key="5">
    <source>
        <dbReference type="ARBA" id="ARBA00022490"/>
    </source>
</evidence>
<keyword evidence="6 10" id="KW-0489">Methyltransferase</keyword>
<reference evidence="10 11" key="1">
    <citation type="submission" date="2019-03" db="EMBL/GenBank/DDBJ databases">
        <title>Genome sequence of Sphingomonas sp. 17J27-24.</title>
        <authorList>
            <person name="Kim M."/>
            <person name="Maeng S."/>
            <person name="Sathiyaraj S."/>
        </authorList>
    </citation>
    <scope>NUCLEOTIDE SEQUENCE [LARGE SCALE GENOMIC DNA]</scope>
    <source>
        <strain evidence="10 11">17J27-24</strain>
    </source>
</reference>
<keyword evidence="5" id="KW-0963">Cytoplasm</keyword>
<comment type="similarity">
    <text evidence="2">Belongs to the methyltransferase superfamily. L-isoaspartyl/D-aspartyl protein methyltransferase family.</text>
</comment>
<dbReference type="EMBL" id="SPDV01000052">
    <property type="protein sequence ID" value="TFI56793.1"/>
    <property type="molecule type" value="Genomic_DNA"/>
</dbReference>
<dbReference type="PROSITE" id="PS01279">
    <property type="entry name" value="PCMT"/>
    <property type="match status" value="1"/>
</dbReference>
<keyword evidence="8" id="KW-0949">S-adenosyl-L-methionine</keyword>
<dbReference type="SUPFAM" id="SSF53335">
    <property type="entry name" value="S-adenosyl-L-methionine-dependent methyltransferases"/>
    <property type="match status" value="1"/>
</dbReference>
<evidence type="ECO:0000256" key="8">
    <source>
        <dbReference type="ARBA" id="ARBA00022691"/>
    </source>
</evidence>
<evidence type="ECO:0000313" key="11">
    <source>
        <dbReference type="Proteomes" id="UP000298213"/>
    </source>
</evidence>
<dbReference type="InterPro" id="IPR029063">
    <property type="entry name" value="SAM-dependent_MTases_sf"/>
</dbReference>
<comment type="subcellular location">
    <subcellularLocation>
        <location evidence="1">Cytoplasm</location>
    </subcellularLocation>
</comment>
<name>A0A4Y8ZLA4_9SPHN</name>
<evidence type="ECO:0000256" key="6">
    <source>
        <dbReference type="ARBA" id="ARBA00022603"/>
    </source>
</evidence>
<dbReference type="EC" id="2.1.1.77" evidence="3 9"/>
<dbReference type="GO" id="GO:0004719">
    <property type="term" value="F:protein-L-isoaspartate (D-aspartate) O-methyltransferase activity"/>
    <property type="evidence" value="ECO:0007669"/>
    <property type="project" value="UniProtKB-UniRule"/>
</dbReference>
<comment type="caution">
    <text evidence="10">The sequence shown here is derived from an EMBL/GenBank/DDBJ whole genome shotgun (WGS) entry which is preliminary data.</text>
</comment>
<evidence type="ECO:0000256" key="1">
    <source>
        <dbReference type="ARBA" id="ARBA00004496"/>
    </source>
</evidence>
<sequence length="224" mass="24360">MKPMTEKHLAILRRHMVEVIDIHFDLAGEEIGKSALDPGLRRALLEAPRHLFVPPQIAAAAYQDSPLPIGFDKTLSQPFIAALMLDLLAIAPGERVLEVGTGLGYQASVMAEMGAKVWSVDIVEEFAESARLRLAALDYDVEIRVGDGSRGWAEHAPFDRILVTAAAQDVPRPLLDQLAPGGRMVIPLGGKDVQQLSVVERSPDGTIDVRSVIPVRFTLLETMA</sequence>
<dbReference type="NCBIfam" id="TIGR00080">
    <property type="entry name" value="pimt"/>
    <property type="match status" value="1"/>
</dbReference>
<evidence type="ECO:0000256" key="9">
    <source>
        <dbReference type="NCBIfam" id="TIGR00080"/>
    </source>
</evidence>
<organism evidence="10 11">
    <name type="scientific">Sphingomonas parva</name>
    <dbReference type="NCBI Taxonomy" id="2555898"/>
    <lineage>
        <taxon>Bacteria</taxon>
        <taxon>Pseudomonadati</taxon>
        <taxon>Pseudomonadota</taxon>
        <taxon>Alphaproteobacteria</taxon>
        <taxon>Sphingomonadales</taxon>
        <taxon>Sphingomonadaceae</taxon>
        <taxon>Sphingomonas</taxon>
    </lineage>
</organism>
<dbReference type="PANTHER" id="PTHR11579">
    <property type="entry name" value="PROTEIN-L-ISOASPARTATE O-METHYLTRANSFERASE"/>
    <property type="match status" value="1"/>
</dbReference>
<dbReference type="InterPro" id="IPR000682">
    <property type="entry name" value="PCMT"/>
</dbReference>
<proteinExistence type="inferred from homology"/>
<dbReference type="GO" id="GO:0005737">
    <property type="term" value="C:cytoplasm"/>
    <property type="evidence" value="ECO:0007669"/>
    <property type="project" value="UniProtKB-SubCell"/>
</dbReference>
<dbReference type="PANTHER" id="PTHR11579:SF0">
    <property type="entry name" value="PROTEIN-L-ISOASPARTATE(D-ASPARTATE) O-METHYLTRANSFERASE"/>
    <property type="match status" value="1"/>
</dbReference>
<dbReference type="AlphaFoldDB" id="A0A4Y8ZLA4"/>
<evidence type="ECO:0000256" key="4">
    <source>
        <dbReference type="ARBA" id="ARBA00013346"/>
    </source>
</evidence>
<dbReference type="NCBIfam" id="NF001453">
    <property type="entry name" value="PRK00312.1"/>
    <property type="match status" value="1"/>
</dbReference>
<dbReference type="CDD" id="cd02440">
    <property type="entry name" value="AdoMet_MTases"/>
    <property type="match status" value="1"/>
</dbReference>
<gene>
    <name evidence="10" type="ORF">E2493_18345</name>
</gene>
<accession>A0A4Y8ZLA4</accession>
<dbReference type="Gene3D" id="3.40.50.150">
    <property type="entry name" value="Vaccinia Virus protein VP39"/>
    <property type="match status" value="1"/>
</dbReference>
<dbReference type="OrthoDB" id="9810066at2"/>
<evidence type="ECO:0000256" key="7">
    <source>
        <dbReference type="ARBA" id="ARBA00022679"/>
    </source>
</evidence>
<keyword evidence="7 10" id="KW-0808">Transferase</keyword>
<dbReference type="GO" id="GO:0030091">
    <property type="term" value="P:protein repair"/>
    <property type="evidence" value="ECO:0007669"/>
    <property type="project" value="UniProtKB-UniRule"/>
</dbReference>
<dbReference type="Pfam" id="PF01135">
    <property type="entry name" value="PCMT"/>
    <property type="match status" value="1"/>
</dbReference>